<sequence length="80" mass="9071">MVLKAVAYFHYQSCEHPGWHDSEAHELMSALRTAILDRHPDFGERVAGPFGETHRYATLPSYHRAPWGIEQLEQAVSVPA</sequence>
<evidence type="ECO:0000313" key="2">
    <source>
        <dbReference type="Proteomes" id="UP001595833"/>
    </source>
</evidence>
<accession>A0ABV9Y0W2</accession>
<reference evidence="2" key="1">
    <citation type="journal article" date="2019" name="Int. J. Syst. Evol. Microbiol.">
        <title>The Global Catalogue of Microorganisms (GCM) 10K type strain sequencing project: providing services to taxonomists for standard genome sequencing and annotation.</title>
        <authorList>
            <consortium name="The Broad Institute Genomics Platform"/>
            <consortium name="The Broad Institute Genome Sequencing Center for Infectious Disease"/>
            <person name="Wu L."/>
            <person name="Ma J."/>
        </authorList>
    </citation>
    <scope>NUCLEOTIDE SEQUENCE [LARGE SCALE GENOMIC DNA]</scope>
    <source>
        <strain evidence="2">KCTC 12848</strain>
    </source>
</reference>
<proteinExistence type="predicted"/>
<protein>
    <submittedName>
        <fullName evidence="1">Uncharacterized protein</fullName>
    </submittedName>
</protein>
<dbReference type="Proteomes" id="UP001595833">
    <property type="component" value="Unassembled WGS sequence"/>
</dbReference>
<dbReference type="RefSeq" id="WP_380646196.1">
    <property type="nucleotide sequence ID" value="NZ_JBHSJB010000010.1"/>
</dbReference>
<evidence type="ECO:0000313" key="1">
    <source>
        <dbReference type="EMBL" id="MFC5054296.1"/>
    </source>
</evidence>
<keyword evidence="2" id="KW-1185">Reference proteome</keyword>
<comment type="caution">
    <text evidence="1">The sequence shown here is derived from an EMBL/GenBank/DDBJ whole genome shotgun (WGS) entry which is preliminary data.</text>
</comment>
<name>A0ABV9Y0W2_9PSEU</name>
<organism evidence="1 2">
    <name type="scientific">Saccharothrix xinjiangensis</name>
    <dbReference type="NCBI Taxonomy" id="204798"/>
    <lineage>
        <taxon>Bacteria</taxon>
        <taxon>Bacillati</taxon>
        <taxon>Actinomycetota</taxon>
        <taxon>Actinomycetes</taxon>
        <taxon>Pseudonocardiales</taxon>
        <taxon>Pseudonocardiaceae</taxon>
        <taxon>Saccharothrix</taxon>
    </lineage>
</organism>
<gene>
    <name evidence="1" type="ORF">ACFPFM_11060</name>
</gene>
<dbReference type="EMBL" id="JBHSJB010000010">
    <property type="protein sequence ID" value="MFC5054296.1"/>
    <property type="molecule type" value="Genomic_DNA"/>
</dbReference>